<accession>A0A239LFD9</accession>
<reference evidence="2" key="1">
    <citation type="submission" date="2017-06" db="EMBL/GenBank/DDBJ databases">
        <authorList>
            <person name="Varghese N."/>
            <person name="Submissions S."/>
        </authorList>
    </citation>
    <scope>NUCLEOTIDE SEQUENCE [LARGE SCALE GENOMIC DNA]</scope>
    <source>
        <strain evidence="2">NKM1</strain>
    </source>
</reference>
<evidence type="ECO:0000313" key="1">
    <source>
        <dbReference type="EMBL" id="SNT28638.1"/>
    </source>
</evidence>
<protein>
    <submittedName>
        <fullName evidence="1">Uncharacterized protein</fullName>
    </submittedName>
</protein>
<dbReference type="AlphaFoldDB" id="A0A239LFD9"/>
<name>A0A239LFD9_9BACT</name>
<dbReference type="EMBL" id="FZOQ01000040">
    <property type="protein sequence ID" value="SNT28638.1"/>
    <property type="molecule type" value="Genomic_DNA"/>
</dbReference>
<gene>
    <name evidence="1" type="ORF">SAMN06296052_1405</name>
</gene>
<proteinExistence type="predicted"/>
<dbReference type="Proteomes" id="UP000198432">
    <property type="component" value="Unassembled WGS sequence"/>
</dbReference>
<organism evidence="1 2">
    <name type="scientific">Pontibacter ummariensis</name>
    <dbReference type="NCBI Taxonomy" id="1610492"/>
    <lineage>
        <taxon>Bacteria</taxon>
        <taxon>Pseudomonadati</taxon>
        <taxon>Bacteroidota</taxon>
        <taxon>Cytophagia</taxon>
        <taxon>Cytophagales</taxon>
        <taxon>Hymenobacteraceae</taxon>
        <taxon>Pontibacter</taxon>
    </lineage>
</organism>
<keyword evidence="2" id="KW-1185">Reference proteome</keyword>
<sequence>MSCLKPKILSLVENGVLAYRTASNDTFSISLDSFELSFEPVAEVEFPNIEQYTYYYKKVDSPDTIMCIRIAGNNLRSTLGSYSLFEKRLAAI</sequence>
<evidence type="ECO:0000313" key="2">
    <source>
        <dbReference type="Proteomes" id="UP000198432"/>
    </source>
</evidence>